<protein>
    <recommendedName>
        <fullName evidence="3">NADH dehydrogenase</fullName>
    </recommendedName>
</protein>
<organism evidence="1 2">
    <name type="scientific">Lentisphaera profundi</name>
    <dbReference type="NCBI Taxonomy" id="1658616"/>
    <lineage>
        <taxon>Bacteria</taxon>
        <taxon>Pseudomonadati</taxon>
        <taxon>Lentisphaerota</taxon>
        <taxon>Lentisphaeria</taxon>
        <taxon>Lentisphaerales</taxon>
        <taxon>Lentisphaeraceae</taxon>
        <taxon>Lentisphaera</taxon>
    </lineage>
</organism>
<proteinExistence type="predicted"/>
<dbReference type="Proteomes" id="UP001214250">
    <property type="component" value="Chromosome 1"/>
</dbReference>
<dbReference type="RefSeq" id="WP_274149899.1">
    <property type="nucleotide sequence ID" value="NZ_CP117811.1"/>
</dbReference>
<evidence type="ECO:0008006" key="3">
    <source>
        <dbReference type="Google" id="ProtNLM"/>
    </source>
</evidence>
<evidence type="ECO:0000313" key="2">
    <source>
        <dbReference type="Proteomes" id="UP001214250"/>
    </source>
</evidence>
<accession>A0ABY7VPR6</accession>
<name>A0ABY7VPR6_9BACT</name>
<evidence type="ECO:0000313" key="1">
    <source>
        <dbReference type="EMBL" id="WDE95972.1"/>
    </source>
</evidence>
<reference evidence="1 2" key="1">
    <citation type="submission" date="2023-02" db="EMBL/GenBank/DDBJ databases">
        <title>Genome sequence of Lentisphaera profundi SAORIC-696.</title>
        <authorList>
            <person name="Kim e."/>
            <person name="Cho J.-C."/>
            <person name="Choi A."/>
            <person name="Kang I."/>
        </authorList>
    </citation>
    <scope>NUCLEOTIDE SEQUENCE [LARGE SCALE GENOMIC DNA]</scope>
    <source>
        <strain evidence="1 2">SAORIC-696</strain>
    </source>
</reference>
<keyword evidence="2" id="KW-1185">Reference proteome</keyword>
<sequence length="299" mass="34151">MKRYIKRLLNNISPQAPKTEEYHLLLGRVLSEAIKNKKQIKSLKEVEFKVFSQFGDDGIIQWLVNNLDISSTSFIEFGVEDFKESNTRFLMMNDNWSGFVMDGSESSIDKLMGAEYFWQYQLTAKAIFIDRDNISGLLSAANLGKNIGLLHIDLDGNDYWIWEAITEISSDILILEYNSVFGKERAITVPYDKGFYRTKAHTSNLYFGASLKALYNLSKKKGYAFIGCNSAGNNAYFIKNEKLNDVVRECSLEQGFVESKFRESRDSEGKLSYLNGEARLAEIKGMPVYNVETNEIEEL</sequence>
<dbReference type="EMBL" id="CP117811">
    <property type="protein sequence ID" value="WDE95972.1"/>
    <property type="molecule type" value="Genomic_DNA"/>
</dbReference>
<gene>
    <name evidence="1" type="ORF">PQO03_09625</name>
</gene>